<keyword evidence="2" id="KW-0812">Transmembrane</keyword>
<keyword evidence="3" id="KW-0732">Signal</keyword>
<sequence>MTPLAALYAAAALAAGVTHAQVTATGTMGVTNPTAAVLGTPVNQSSYSRLISLNSINDFCIFAPPTPGSTIGNTETEQVAWCLQPRNDARVIPDGTFQAVHFVKTPLYYQIHGWADLTRLNVAPGDEGGELDPHGQSGDGNPVGGNVTSNATGHDVSYEEWMNYISYQEFCLRICIAENGTYTAAAECQHTLDEMGCNWIMPGDYTNNSFTECDADAAYPPGIYPQPNGQTSTFAQRYTGTFTQGGTVGFFTVGQTVTPPAPYSTPASSNCVTYSTVGNGIPTEALSSNAYFTWTQGMSFSNLPSGSAVTTTNAAGSTVVTQSGAAAKAGSYAVRDGASFGPVAIAVVAAVALIAGASVVMV</sequence>
<accession>A0ABR3Q5N1</accession>
<dbReference type="GeneID" id="95984874"/>
<feature type="transmembrane region" description="Helical" evidence="2">
    <location>
        <begin position="340"/>
        <end position="361"/>
    </location>
</feature>
<dbReference type="RefSeq" id="XP_069209776.1">
    <property type="nucleotide sequence ID" value="XM_069352358.1"/>
</dbReference>
<keyword evidence="5" id="KW-1185">Reference proteome</keyword>
<gene>
    <name evidence="4" type="ORF">Q8F55_003831</name>
</gene>
<dbReference type="EMBL" id="JBBXJM010000003">
    <property type="protein sequence ID" value="KAL1409832.1"/>
    <property type="molecule type" value="Genomic_DNA"/>
</dbReference>
<evidence type="ECO:0000256" key="2">
    <source>
        <dbReference type="SAM" id="Phobius"/>
    </source>
</evidence>
<reference evidence="4 5" key="1">
    <citation type="submission" date="2023-08" db="EMBL/GenBank/DDBJ databases">
        <title>Annotated Genome Sequence of Vanrija albida AlHP1.</title>
        <authorList>
            <person name="Herzog R."/>
        </authorList>
    </citation>
    <scope>NUCLEOTIDE SEQUENCE [LARGE SCALE GENOMIC DNA]</scope>
    <source>
        <strain evidence="4 5">AlHP1</strain>
    </source>
</reference>
<comment type="caution">
    <text evidence="4">The sequence shown here is derived from an EMBL/GenBank/DDBJ whole genome shotgun (WGS) entry which is preliminary data.</text>
</comment>
<evidence type="ECO:0000256" key="3">
    <source>
        <dbReference type="SAM" id="SignalP"/>
    </source>
</evidence>
<evidence type="ECO:0000256" key="1">
    <source>
        <dbReference type="SAM" id="MobiDB-lite"/>
    </source>
</evidence>
<evidence type="ECO:0000313" key="5">
    <source>
        <dbReference type="Proteomes" id="UP001565368"/>
    </source>
</evidence>
<name>A0ABR3Q5N1_9TREE</name>
<keyword evidence="2" id="KW-0472">Membrane</keyword>
<evidence type="ECO:0000313" key="4">
    <source>
        <dbReference type="EMBL" id="KAL1409832.1"/>
    </source>
</evidence>
<keyword evidence="2" id="KW-1133">Transmembrane helix</keyword>
<feature type="signal peptide" evidence="3">
    <location>
        <begin position="1"/>
        <end position="20"/>
    </location>
</feature>
<dbReference type="Proteomes" id="UP001565368">
    <property type="component" value="Unassembled WGS sequence"/>
</dbReference>
<protein>
    <submittedName>
        <fullName evidence="4">Uncharacterized protein</fullName>
    </submittedName>
</protein>
<proteinExistence type="predicted"/>
<feature type="chain" id="PRO_5046185619" evidence="3">
    <location>
        <begin position="21"/>
        <end position="362"/>
    </location>
</feature>
<feature type="region of interest" description="Disordered" evidence="1">
    <location>
        <begin position="125"/>
        <end position="150"/>
    </location>
</feature>
<organism evidence="4 5">
    <name type="scientific">Vanrija albida</name>
    <dbReference type="NCBI Taxonomy" id="181172"/>
    <lineage>
        <taxon>Eukaryota</taxon>
        <taxon>Fungi</taxon>
        <taxon>Dikarya</taxon>
        <taxon>Basidiomycota</taxon>
        <taxon>Agaricomycotina</taxon>
        <taxon>Tremellomycetes</taxon>
        <taxon>Trichosporonales</taxon>
        <taxon>Trichosporonaceae</taxon>
        <taxon>Vanrija</taxon>
    </lineage>
</organism>